<organism evidence="1 2">
    <name type="scientific">Lottia gigantea</name>
    <name type="common">Giant owl limpet</name>
    <dbReference type="NCBI Taxonomy" id="225164"/>
    <lineage>
        <taxon>Eukaryota</taxon>
        <taxon>Metazoa</taxon>
        <taxon>Spiralia</taxon>
        <taxon>Lophotrochozoa</taxon>
        <taxon>Mollusca</taxon>
        <taxon>Gastropoda</taxon>
        <taxon>Patellogastropoda</taxon>
        <taxon>Lottioidea</taxon>
        <taxon>Lottiidae</taxon>
        <taxon>Lottia</taxon>
    </lineage>
</organism>
<evidence type="ECO:0000313" key="1">
    <source>
        <dbReference type="EMBL" id="ESO91112.1"/>
    </source>
</evidence>
<dbReference type="AlphaFoldDB" id="V4A328"/>
<protein>
    <submittedName>
        <fullName evidence="1">Uncharacterized protein</fullName>
    </submittedName>
</protein>
<dbReference type="CTD" id="20247752"/>
<gene>
    <name evidence="1" type="ORF">LOTGIDRAFT_228695</name>
</gene>
<proteinExistence type="predicted"/>
<dbReference type="Proteomes" id="UP000030746">
    <property type="component" value="Unassembled WGS sequence"/>
</dbReference>
<keyword evidence="2" id="KW-1185">Reference proteome</keyword>
<dbReference type="RefSeq" id="XP_009057825.1">
    <property type="nucleotide sequence ID" value="XM_009059577.1"/>
</dbReference>
<accession>V4A328</accession>
<dbReference type="HOGENOM" id="CLU_103095_0_0_1"/>
<sequence>MNKLAVKMPFRVSPPQENPLAFFMDPEISNYCKNYKAEYIKWAECHNTFDINCHDPEYQGLVTSNSGIQSGIEYFCEREADGYKFDTECDVFQKNPDSNELQECFDQPNGLTTPSTGNITYEGYKYNLCRSRQIGLNCLRNDETFKTECPDTQTTFVTVYEKQIPPACNAGNGDNGGNNGNAIYNTGIWSVIVITYLISLFNN</sequence>
<reference evidence="1 2" key="1">
    <citation type="journal article" date="2013" name="Nature">
        <title>Insights into bilaterian evolution from three spiralian genomes.</title>
        <authorList>
            <person name="Simakov O."/>
            <person name="Marletaz F."/>
            <person name="Cho S.J."/>
            <person name="Edsinger-Gonzales E."/>
            <person name="Havlak P."/>
            <person name="Hellsten U."/>
            <person name="Kuo D.H."/>
            <person name="Larsson T."/>
            <person name="Lv J."/>
            <person name="Arendt D."/>
            <person name="Savage R."/>
            <person name="Osoegawa K."/>
            <person name="de Jong P."/>
            <person name="Grimwood J."/>
            <person name="Chapman J.A."/>
            <person name="Shapiro H."/>
            <person name="Aerts A."/>
            <person name="Otillar R.P."/>
            <person name="Terry A.Y."/>
            <person name="Boore J.L."/>
            <person name="Grigoriev I.V."/>
            <person name="Lindberg D.R."/>
            <person name="Seaver E.C."/>
            <person name="Weisblat D.A."/>
            <person name="Putnam N.H."/>
            <person name="Rokhsar D.S."/>
        </authorList>
    </citation>
    <scope>NUCLEOTIDE SEQUENCE [LARGE SCALE GENOMIC DNA]</scope>
</reference>
<evidence type="ECO:0000313" key="2">
    <source>
        <dbReference type="Proteomes" id="UP000030746"/>
    </source>
</evidence>
<dbReference type="GeneID" id="20247752"/>
<dbReference type="KEGG" id="lgi:LOTGIDRAFT_228695"/>
<dbReference type="EMBL" id="KB202283">
    <property type="protein sequence ID" value="ESO91112.1"/>
    <property type="molecule type" value="Genomic_DNA"/>
</dbReference>
<name>V4A328_LOTGI</name>